<name>A0A328UCC4_9BACL</name>
<dbReference type="OrthoDB" id="2611710at2"/>
<evidence type="ECO:0000313" key="2">
    <source>
        <dbReference type="EMBL" id="RAP77676.1"/>
    </source>
</evidence>
<proteinExistence type="predicted"/>
<dbReference type="EMBL" id="QLUW01000001">
    <property type="protein sequence ID" value="RAP77676.1"/>
    <property type="molecule type" value="Genomic_DNA"/>
</dbReference>
<keyword evidence="1" id="KW-0732">Signal</keyword>
<organism evidence="2 3">
    <name type="scientific">Paenibacillus montanisoli</name>
    <dbReference type="NCBI Taxonomy" id="2081970"/>
    <lineage>
        <taxon>Bacteria</taxon>
        <taxon>Bacillati</taxon>
        <taxon>Bacillota</taxon>
        <taxon>Bacilli</taxon>
        <taxon>Bacillales</taxon>
        <taxon>Paenibacillaceae</taxon>
        <taxon>Paenibacillus</taxon>
    </lineage>
</organism>
<evidence type="ECO:0000313" key="3">
    <source>
        <dbReference type="Proteomes" id="UP000249260"/>
    </source>
</evidence>
<sequence>MTKRLAVLIMALAIAAAVPNQRALADPAPETVFIDESGYEGDLLACVKLINLHLNYLNAGDSAASKQILTSDYRATFSAFTPGYTVSDAKLRKVGKTESGGYVAYVDVDSKLKKKPMIETITYEFKRENDVWLIDKSGG</sequence>
<dbReference type="AlphaFoldDB" id="A0A328UCC4"/>
<evidence type="ECO:0000256" key="1">
    <source>
        <dbReference type="SAM" id="SignalP"/>
    </source>
</evidence>
<dbReference type="RefSeq" id="WP_112880799.1">
    <property type="nucleotide sequence ID" value="NZ_QLUW01000001.1"/>
</dbReference>
<feature type="signal peptide" evidence="1">
    <location>
        <begin position="1"/>
        <end position="25"/>
    </location>
</feature>
<reference evidence="2 3" key="1">
    <citation type="submission" date="2018-06" db="EMBL/GenBank/DDBJ databases">
        <title>Paenibacillus montanisoli sp. nov., isolated from mountain area soil.</title>
        <authorList>
            <person name="Wu M."/>
        </authorList>
    </citation>
    <scope>NUCLEOTIDE SEQUENCE [LARGE SCALE GENOMIC DNA]</scope>
    <source>
        <strain evidence="2 3">RA17</strain>
    </source>
</reference>
<feature type="chain" id="PRO_5016320431" description="DUF3828 domain-containing protein" evidence="1">
    <location>
        <begin position="26"/>
        <end position="139"/>
    </location>
</feature>
<keyword evidence="3" id="KW-1185">Reference proteome</keyword>
<comment type="caution">
    <text evidence="2">The sequence shown here is derived from an EMBL/GenBank/DDBJ whole genome shotgun (WGS) entry which is preliminary data.</text>
</comment>
<dbReference type="Proteomes" id="UP000249260">
    <property type="component" value="Unassembled WGS sequence"/>
</dbReference>
<evidence type="ECO:0008006" key="4">
    <source>
        <dbReference type="Google" id="ProtNLM"/>
    </source>
</evidence>
<accession>A0A328UCC4</accession>
<protein>
    <recommendedName>
        <fullName evidence="4">DUF3828 domain-containing protein</fullName>
    </recommendedName>
</protein>
<gene>
    <name evidence="2" type="ORF">DL346_04185</name>
</gene>